<dbReference type="GO" id="GO:0005737">
    <property type="term" value="C:cytoplasm"/>
    <property type="evidence" value="ECO:0007669"/>
    <property type="project" value="UniProtKB-SubCell"/>
</dbReference>
<keyword evidence="3" id="KW-0010">Activator</keyword>
<keyword evidence="3" id="KW-0234">DNA repair</keyword>
<dbReference type="InterPro" id="IPR055129">
    <property type="entry name" value="YEATS_dom"/>
</dbReference>
<feature type="domain" description="YEATS" evidence="5">
    <location>
        <begin position="5"/>
        <end position="234"/>
    </location>
</feature>
<comment type="function">
    <text evidence="3">Component of the SWR1 complex which mediates the ATP-dependent exchange of histone H2A for an H2A variant leading to transcriptional regulation of selected genes by chromatin remodeling. Component of the NuA4 histone acetyltransferase complex which is involved in transcriptional activation of selected genes principally by acetylation of nucleosomal histones H4 and H2A. The NuA4 complex is also involved in DNA repair. Yaf9 may also be required for viability in conditions in which the structural integrity of the spindle is compromised.</text>
</comment>
<dbReference type="Pfam" id="PF03366">
    <property type="entry name" value="YEATS"/>
    <property type="match status" value="1"/>
</dbReference>
<keyword evidence="1 2" id="KW-0539">Nucleus</keyword>
<proteinExistence type="inferred from homology"/>
<dbReference type="AlphaFoldDB" id="A0A2X0MVZ5"/>
<keyword evidence="3" id="KW-0227">DNA damage</keyword>
<sequence>MSHKRLRGVSVYRPLIYGNTAVLLEPHERVDTDHTHRWTVAVRSANSPTTPSKDPASQVGNGDDIGYFVKKVTFKLHETYAQPLRTLERPPFQVTETGWGEFDIIIKIFFVNEAAEKPISFTHHLKLHPWPIEPLLLKQPAQIAIAAPTTTTTMTTTTTTTTTTGVGGVTNTPATTEGTAVLSLEQVTTDLIEASEQIKVDPPSLVLSPVHSWQYEQVVFVEPTEAFYSLLLANPQTALPKTNRHPKLLVHQLGGGGHFGEFTLDMEREEGDRLDEARRKTMVEIDALRKRLVGGEKELLAIKQQVEQLSAPGLTA</sequence>
<comment type="subunit">
    <text evidence="3">Component of the SWR1 chromatin-remodeling complex and of the NuA4 histone acetyltransferase complex.</text>
</comment>
<evidence type="ECO:0000313" key="6">
    <source>
        <dbReference type="EMBL" id="SCZ91031.1"/>
    </source>
</evidence>
<comment type="similarity">
    <text evidence="3">Belongs to the YAF9 family.</text>
</comment>
<dbReference type="PROSITE" id="PS51037">
    <property type="entry name" value="YEATS"/>
    <property type="match status" value="1"/>
</dbReference>
<keyword evidence="3" id="KW-0156">Chromatin regulator</keyword>
<keyword evidence="3" id="KW-0175">Coiled coil</keyword>
<keyword evidence="3" id="KW-0805">Transcription regulation</keyword>
<evidence type="ECO:0000259" key="5">
    <source>
        <dbReference type="PROSITE" id="PS51037"/>
    </source>
</evidence>
<keyword evidence="7" id="KW-1185">Reference proteome</keyword>
<dbReference type="OrthoDB" id="16041at2759"/>
<gene>
    <name evidence="3" type="primary">YAF9</name>
    <name evidence="6" type="ORF">BZ3500_MVSOF-1268-A1-R1_CHR1-3G02494</name>
</gene>
<dbReference type="InterPro" id="IPR038704">
    <property type="entry name" value="YEAST_sf"/>
</dbReference>
<feature type="region of interest" description="Disordered" evidence="4">
    <location>
        <begin position="155"/>
        <end position="174"/>
    </location>
</feature>
<protein>
    <recommendedName>
        <fullName evidence="3">Protein AF-9 homolog</fullName>
    </recommendedName>
</protein>
<evidence type="ECO:0000313" key="7">
    <source>
        <dbReference type="Proteomes" id="UP000249723"/>
    </source>
</evidence>
<dbReference type="PANTHER" id="PTHR23195">
    <property type="entry name" value="YEATS DOMAIN"/>
    <property type="match status" value="1"/>
</dbReference>
<reference evidence="7" key="1">
    <citation type="submission" date="2016-10" db="EMBL/GenBank/DDBJ databases">
        <authorList>
            <person name="Jeantristanb JTB J.-T."/>
            <person name="Ricardo R."/>
        </authorList>
    </citation>
    <scope>NUCLEOTIDE SEQUENCE [LARGE SCALE GENOMIC DNA]</scope>
</reference>
<accession>A0A2X0MVZ5</accession>
<keyword evidence="3" id="KW-0804">Transcription</keyword>
<name>A0A2X0MVZ5_9BASI</name>
<dbReference type="GO" id="GO:0000812">
    <property type="term" value="C:Swr1 complex"/>
    <property type="evidence" value="ECO:0007669"/>
    <property type="project" value="UniProtKB-UniRule"/>
</dbReference>
<dbReference type="Gene3D" id="2.60.40.1970">
    <property type="entry name" value="YEATS domain"/>
    <property type="match status" value="1"/>
</dbReference>
<dbReference type="GO" id="GO:0006281">
    <property type="term" value="P:DNA repair"/>
    <property type="evidence" value="ECO:0007669"/>
    <property type="project" value="UniProtKB-UniRule"/>
</dbReference>
<evidence type="ECO:0000256" key="3">
    <source>
        <dbReference type="RuleBase" id="RU367117"/>
    </source>
</evidence>
<dbReference type="GO" id="GO:0006325">
    <property type="term" value="P:chromatin organization"/>
    <property type="evidence" value="ECO:0007669"/>
    <property type="project" value="UniProtKB-KW"/>
</dbReference>
<comment type="subcellular location">
    <subcellularLocation>
        <location evidence="3">Nucleus</location>
    </subcellularLocation>
    <subcellularLocation>
        <location evidence="3">Cytoplasm</location>
    </subcellularLocation>
</comment>
<dbReference type="Proteomes" id="UP000249723">
    <property type="component" value="Unassembled WGS sequence"/>
</dbReference>
<dbReference type="GO" id="GO:0006355">
    <property type="term" value="P:regulation of DNA-templated transcription"/>
    <property type="evidence" value="ECO:0007669"/>
    <property type="project" value="InterPro"/>
</dbReference>
<dbReference type="STRING" id="289078.A0A2X0MVZ5"/>
<evidence type="ECO:0000256" key="1">
    <source>
        <dbReference type="ARBA" id="ARBA00023242"/>
    </source>
</evidence>
<dbReference type="EMBL" id="FMWP01000014">
    <property type="protein sequence ID" value="SCZ91031.1"/>
    <property type="molecule type" value="Genomic_DNA"/>
</dbReference>
<evidence type="ECO:0000256" key="4">
    <source>
        <dbReference type="SAM" id="MobiDB-lite"/>
    </source>
</evidence>
<dbReference type="InterPro" id="IPR005033">
    <property type="entry name" value="YEATS"/>
</dbReference>
<organism evidence="6 7">
    <name type="scientific">Microbotryum saponariae</name>
    <dbReference type="NCBI Taxonomy" id="289078"/>
    <lineage>
        <taxon>Eukaryota</taxon>
        <taxon>Fungi</taxon>
        <taxon>Dikarya</taxon>
        <taxon>Basidiomycota</taxon>
        <taxon>Pucciniomycotina</taxon>
        <taxon>Microbotryomycetes</taxon>
        <taxon>Microbotryales</taxon>
        <taxon>Microbotryaceae</taxon>
        <taxon>Microbotryum</taxon>
    </lineage>
</organism>
<keyword evidence="3" id="KW-0963">Cytoplasm</keyword>
<evidence type="ECO:0000256" key="2">
    <source>
        <dbReference type="PROSITE-ProRule" id="PRU00376"/>
    </source>
</evidence>
<comment type="domain">
    <text evidence="3">The coiled-coil domain is required for assembly into the NuA4 complex.</text>
</comment>